<proteinExistence type="predicted"/>
<evidence type="ECO:0000313" key="3">
    <source>
        <dbReference type="Proteomes" id="UP000727456"/>
    </source>
</evidence>
<dbReference type="GO" id="GO:0016787">
    <property type="term" value="F:hydrolase activity"/>
    <property type="evidence" value="ECO:0007669"/>
    <property type="project" value="UniProtKB-KW"/>
</dbReference>
<dbReference type="Gene3D" id="3.60.10.10">
    <property type="entry name" value="Endonuclease/exonuclease/phosphatase"/>
    <property type="match status" value="1"/>
</dbReference>
<keyword evidence="2" id="KW-0540">Nuclease</keyword>
<dbReference type="SUPFAM" id="SSF56219">
    <property type="entry name" value="DNase I-like"/>
    <property type="match status" value="1"/>
</dbReference>
<protein>
    <submittedName>
        <fullName evidence="2">Endonuclease/exonuclease/phosphatase family metal-dependent hydrolase</fullName>
    </submittedName>
</protein>
<keyword evidence="2" id="KW-0378">Hydrolase</keyword>
<accession>A0ABX0TPV2</accession>
<organism evidence="2 3">
    <name type="scientific">Sphingomonas vulcanisoli</name>
    <dbReference type="NCBI Taxonomy" id="1658060"/>
    <lineage>
        <taxon>Bacteria</taxon>
        <taxon>Pseudomonadati</taxon>
        <taxon>Pseudomonadota</taxon>
        <taxon>Alphaproteobacteria</taxon>
        <taxon>Sphingomonadales</taxon>
        <taxon>Sphingomonadaceae</taxon>
        <taxon>Sphingomonas</taxon>
    </lineage>
</organism>
<evidence type="ECO:0000259" key="1">
    <source>
        <dbReference type="Pfam" id="PF03372"/>
    </source>
</evidence>
<dbReference type="InterPro" id="IPR036691">
    <property type="entry name" value="Endo/exonu/phosph_ase_sf"/>
</dbReference>
<dbReference type="PANTHER" id="PTHR16320">
    <property type="entry name" value="SPHINGOMYELINASE FAMILY MEMBER"/>
    <property type="match status" value="1"/>
</dbReference>
<dbReference type="InterPro" id="IPR038772">
    <property type="entry name" value="Sph/SMPD2-like"/>
</dbReference>
<gene>
    <name evidence="2" type="ORF">FHS31_001164</name>
</gene>
<dbReference type="InterPro" id="IPR005135">
    <property type="entry name" value="Endo/exonuclease/phosphatase"/>
</dbReference>
<keyword evidence="3" id="KW-1185">Reference proteome</keyword>
<dbReference type="PANTHER" id="PTHR16320:SF23">
    <property type="entry name" value="SPHINGOMYELINASE C 1"/>
    <property type="match status" value="1"/>
</dbReference>
<dbReference type="Proteomes" id="UP000727456">
    <property type="component" value="Unassembled WGS sequence"/>
</dbReference>
<name>A0ABX0TPV2_9SPHN</name>
<dbReference type="GO" id="GO:0004519">
    <property type="term" value="F:endonuclease activity"/>
    <property type="evidence" value="ECO:0007669"/>
    <property type="project" value="UniProtKB-KW"/>
</dbReference>
<dbReference type="RefSeq" id="WP_167072424.1">
    <property type="nucleotide sequence ID" value="NZ_JAAOZC010000002.1"/>
</dbReference>
<reference evidence="2 3" key="1">
    <citation type="submission" date="2020-03" db="EMBL/GenBank/DDBJ databases">
        <title>Genomic Encyclopedia of Type Strains, Phase III (KMG-III): the genomes of soil and plant-associated and newly described type strains.</title>
        <authorList>
            <person name="Whitman W."/>
        </authorList>
    </citation>
    <scope>NUCLEOTIDE SEQUENCE [LARGE SCALE GENOMIC DNA]</scope>
    <source>
        <strain evidence="2 3">CECT 8804</strain>
    </source>
</reference>
<dbReference type="Pfam" id="PF03372">
    <property type="entry name" value="Exo_endo_phos"/>
    <property type="match status" value="1"/>
</dbReference>
<feature type="domain" description="Endonuclease/exonuclease/phosphatase" evidence="1">
    <location>
        <begin position="61"/>
        <end position="262"/>
    </location>
</feature>
<dbReference type="EMBL" id="JAAOZC010000002">
    <property type="protein sequence ID" value="NIJ07568.1"/>
    <property type="molecule type" value="Genomic_DNA"/>
</dbReference>
<sequence length="374" mass="39599">MRFAFSGTFARLLKALPWRSLAGIVGVAAVVGGVAAEAQDGLAPLNAPIAATAAPQGLSVLTYNIEGLPAPFAWGRSDAARRIAARLAALRAAGQQPHVVVLQEAFGSVQQEIGQRAGYKYIAFGPDRDLKNDEPMSDSDRAFAAKARMIKGEALGKWRGSGLAILSDYPILRVKRDAFPSYACAGYDCMANKGVLLADILVPGADKPVSVIATHMNSKQASGVSKARFGYAFDRQVATIGKFLAANLDPTAPYIFAGDTNIGKSVERKAQLEGMFAALPRSVTGPTRMVLATCLNDASAACTFDARDAAEKAYKHGKDWQVYADGAVTHIRPLAIDVPFGPDKNGRMLSDHIGYTALYGLEQAKPIVTTVASL</sequence>
<comment type="caution">
    <text evidence="2">The sequence shown here is derived from an EMBL/GenBank/DDBJ whole genome shotgun (WGS) entry which is preliminary data.</text>
</comment>
<keyword evidence="2" id="KW-0255">Endonuclease</keyword>
<evidence type="ECO:0000313" key="2">
    <source>
        <dbReference type="EMBL" id="NIJ07568.1"/>
    </source>
</evidence>